<evidence type="ECO:0000313" key="1">
    <source>
        <dbReference type="EMBL" id="MBT1071057.1"/>
    </source>
</evidence>
<comment type="caution">
    <text evidence="1">The sequence shown here is derived from an EMBL/GenBank/DDBJ whole genome shotgun (WGS) entry which is preliminary data.</text>
</comment>
<protein>
    <recommendedName>
        <fullName evidence="3">Transcriptional regulator</fullName>
    </recommendedName>
</protein>
<gene>
    <name evidence="1" type="ORF">KJB30_04630</name>
</gene>
<organism evidence="1 2">
    <name type="scientific">Pelotalea chapellei</name>
    <dbReference type="NCBI Taxonomy" id="44671"/>
    <lineage>
        <taxon>Bacteria</taxon>
        <taxon>Pseudomonadati</taxon>
        <taxon>Thermodesulfobacteriota</taxon>
        <taxon>Desulfuromonadia</taxon>
        <taxon>Geobacterales</taxon>
        <taxon>Geobacteraceae</taxon>
        <taxon>Pelotalea</taxon>
    </lineage>
</organism>
<reference evidence="1 2" key="1">
    <citation type="submission" date="2021-05" db="EMBL/GenBank/DDBJ databases">
        <title>The draft genome of Geobacter chapellei DSM 13688.</title>
        <authorList>
            <person name="Xu Z."/>
            <person name="Masuda Y."/>
            <person name="Itoh H."/>
            <person name="Senoo K."/>
        </authorList>
    </citation>
    <scope>NUCLEOTIDE SEQUENCE [LARGE SCALE GENOMIC DNA]</scope>
    <source>
        <strain evidence="1 2">DSM 13688</strain>
    </source>
</reference>
<evidence type="ECO:0008006" key="3">
    <source>
        <dbReference type="Google" id="ProtNLM"/>
    </source>
</evidence>
<dbReference type="EMBL" id="JAHDYS010000003">
    <property type="protein sequence ID" value="MBT1071057.1"/>
    <property type="molecule type" value="Genomic_DNA"/>
</dbReference>
<accession>A0ABS5U5W9</accession>
<proteinExistence type="predicted"/>
<dbReference type="RefSeq" id="WP_214296763.1">
    <property type="nucleotide sequence ID" value="NZ_JAHDYS010000003.1"/>
</dbReference>
<sequence length="119" mass="12383">MNVRNLALGLGVFSIGLGVTELVAPGKLAKALGMKKRTKLVQLYGLREVATGIGLLSRKNKGPWVWARVVGDVADLATLGQARKAKSHYRKNAAVAAAAVAGVTALDIFCGRKLSSAAV</sequence>
<dbReference type="Proteomes" id="UP000784128">
    <property type="component" value="Unassembled WGS sequence"/>
</dbReference>
<keyword evidence="2" id="KW-1185">Reference proteome</keyword>
<evidence type="ECO:0000313" key="2">
    <source>
        <dbReference type="Proteomes" id="UP000784128"/>
    </source>
</evidence>
<name>A0ABS5U5W9_9BACT</name>